<dbReference type="Proteomes" id="UP000622552">
    <property type="component" value="Unassembled WGS sequence"/>
</dbReference>
<feature type="signal peptide" evidence="1">
    <location>
        <begin position="1"/>
        <end position="23"/>
    </location>
</feature>
<dbReference type="GO" id="GO:0016042">
    <property type="term" value="P:lipid catabolic process"/>
    <property type="evidence" value="ECO:0007669"/>
    <property type="project" value="InterPro"/>
</dbReference>
<dbReference type="InterPro" id="IPR029058">
    <property type="entry name" value="AB_hydrolase_fold"/>
</dbReference>
<dbReference type="InterPro" id="IPR005152">
    <property type="entry name" value="Lipase_secreted"/>
</dbReference>
<dbReference type="Pfam" id="PF03583">
    <property type="entry name" value="LIP"/>
    <property type="match status" value="1"/>
</dbReference>
<name>A0A8J7GS26_9ACTN</name>
<dbReference type="PIRSF" id="PIRSF029171">
    <property type="entry name" value="Esterase_LipA"/>
    <property type="match status" value="1"/>
</dbReference>
<dbReference type="Gene3D" id="1.10.260.130">
    <property type="match status" value="1"/>
</dbReference>
<evidence type="ECO:0000313" key="2">
    <source>
        <dbReference type="EMBL" id="MBG6137188.1"/>
    </source>
</evidence>
<proteinExistence type="predicted"/>
<keyword evidence="3" id="KW-1185">Reference proteome</keyword>
<feature type="chain" id="PRO_5038592868" evidence="1">
    <location>
        <begin position="24"/>
        <end position="375"/>
    </location>
</feature>
<evidence type="ECO:0000313" key="3">
    <source>
        <dbReference type="Proteomes" id="UP000622552"/>
    </source>
</evidence>
<organism evidence="2 3">
    <name type="scientific">Longispora fulva</name>
    <dbReference type="NCBI Taxonomy" id="619741"/>
    <lineage>
        <taxon>Bacteria</taxon>
        <taxon>Bacillati</taxon>
        <taxon>Actinomycetota</taxon>
        <taxon>Actinomycetes</taxon>
        <taxon>Micromonosporales</taxon>
        <taxon>Micromonosporaceae</taxon>
        <taxon>Longispora</taxon>
    </lineage>
</organism>
<evidence type="ECO:0000256" key="1">
    <source>
        <dbReference type="SAM" id="SignalP"/>
    </source>
</evidence>
<dbReference type="RefSeq" id="WP_197004077.1">
    <property type="nucleotide sequence ID" value="NZ_BONS01000022.1"/>
</dbReference>
<dbReference type="PANTHER" id="PTHR34853:SF1">
    <property type="entry name" value="LIPASE 5"/>
    <property type="match status" value="1"/>
</dbReference>
<comment type="caution">
    <text evidence="2">The sequence shown here is derived from an EMBL/GenBank/DDBJ whole genome shotgun (WGS) entry which is preliminary data.</text>
</comment>
<reference evidence="2" key="1">
    <citation type="submission" date="2020-11" db="EMBL/GenBank/DDBJ databases">
        <title>Sequencing the genomes of 1000 actinobacteria strains.</title>
        <authorList>
            <person name="Klenk H.-P."/>
        </authorList>
    </citation>
    <scope>NUCLEOTIDE SEQUENCE</scope>
    <source>
        <strain evidence="2">DSM 45356</strain>
    </source>
</reference>
<dbReference type="PANTHER" id="PTHR34853">
    <property type="match status" value="1"/>
</dbReference>
<sequence>MARRWTVAVLVAGLLVTTGPASTAVAATDDPGRVAAVGPGELVSARQIAAPGFDEATTWQISYRSTTALGLPNVVGGTVLVPKGDHAGPRPVVGYAVGTHGMGDQCAPSRRIASGAEGEANIIRMFLDKGLAVAVTDYEGLGTPGDHTYVVGRSEGQALLDVVRAAERLDGLSVASPVAIHGYSQGGQASGWAAELAGSYAPELLVKGSAVGAPPADLARVAAFQDGNAGAGLILAAGIGLDAAYPELGLRGYLNPLGTFAVADVRDDCVAELAMKYAFRRLSTYTTVDVLALPAWRARIDEQRLGAVRPADPVLLYHSPSDELLPFDVSTDLRDRWGALGADMTWWATPSGGHVTTLEMMAPAVVGWLANRVTG</sequence>
<accession>A0A8J7GS26</accession>
<dbReference type="Gene3D" id="3.40.50.1820">
    <property type="entry name" value="alpha/beta hydrolase"/>
    <property type="match status" value="1"/>
</dbReference>
<keyword evidence="1" id="KW-0732">Signal</keyword>
<dbReference type="GO" id="GO:0004806">
    <property type="term" value="F:triacylglycerol lipase activity"/>
    <property type="evidence" value="ECO:0007669"/>
    <property type="project" value="InterPro"/>
</dbReference>
<dbReference type="SUPFAM" id="SSF53474">
    <property type="entry name" value="alpha/beta-Hydrolases"/>
    <property type="match status" value="1"/>
</dbReference>
<protein>
    <submittedName>
        <fullName evidence="2">Putative esterase</fullName>
    </submittedName>
</protein>
<dbReference type="AlphaFoldDB" id="A0A8J7GS26"/>
<gene>
    <name evidence="2" type="ORF">IW245_003382</name>
</gene>
<dbReference type="EMBL" id="JADOUF010000001">
    <property type="protein sequence ID" value="MBG6137188.1"/>
    <property type="molecule type" value="Genomic_DNA"/>
</dbReference>